<dbReference type="PANTHER" id="PTHR43611">
    <property type="entry name" value="ALPHA-D-GLUCOSE 1-PHOSPHATE PHOSPHATASE"/>
    <property type="match status" value="1"/>
</dbReference>
<gene>
    <name evidence="1" type="ORF">KCMC57_49080</name>
</gene>
<name>A0AB33K719_9ACTN</name>
<evidence type="ECO:0000313" key="1">
    <source>
        <dbReference type="EMBL" id="BFP48540.1"/>
    </source>
</evidence>
<dbReference type="RefSeq" id="WP_407990746.1">
    <property type="nucleotide sequence ID" value="NZ_AP035881.2"/>
</dbReference>
<dbReference type="EMBL" id="AP035881">
    <property type="protein sequence ID" value="BFP48540.1"/>
    <property type="molecule type" value="Genomic_DNA"/>
</dbReference>
<organism evidence="1">
    <name type="scientific">Kitasatospora sp. CMC57</name>
    <dbReference type="NCBI Taxonomy" id="3231513"/>
    <lineage>
        <taxon>Bacteria</taxon>
        <taxon>Bacillati</taxon>
        <taxon>Actinomycetota</taxon>
        <taxon>Actinomycetes</taxon>
        <taxon>Kitasatosporales</taxon>
        <taxon>Streptomycetaceae</taxon>
        <taxon>Kitasatospora</taxon>
    </lineage>
</organism>
<reference evidence="1" key="1">
    <citation type="submission" date="2024-07" db="EMBL/GenBank/DDBJ databases">
        <title>Complete genome sequences of cellulolytic bacteria, Kitasatospora sp. CMC57 and Streptomyces sp. CMC78, isolated from Japanese agricultural soil.</title>
        <authorList>
            <person name="Hashimoto T."/>
            <person name="Ito M."/>
            <person name="Iwamoto M."/>
            <person name="Fukahori D."/>
            <person name="Shoda T."/>
            <person name="Sakoda M."/>
            <person name="Morohoshi T."/>
            <person name="Mitsuboshi M."/>
            <person name="Nishizawa T."/>
        </authorList>
    </citation>
    <scope>NUCLEOTIDE SEQUENCE</scope>
    <source>
        <strain evidence="1">CMC57</strain>
    </source>
</reference>
<dbReference type="Gene3D" id="3.40.50.1000">
    <property type="entry name" value="HAD superfamily/HAD-like"/>
    <property type="match status" value="1"/>
</dbReference>
<dbReference type="Pfam" id="PF00702">
    <property type="entry name" value="Hydrolase"/>
    <property type="match status" value="1"/>
</dbReference>
<proteinExistence type="predicted"/>
<protein>
    <submittedName>
        <fullName evidence="1">Haloacid dehalogenase</fullName>
    </submittedName>
</protein>
<dbReference type="InterPro" id="IPR006439">
    <property type="entry name" value="HAD-SF_hydro_IA"/>
</dbReference>
<dbReference type="AlphaFoldDB" id="A0AB33K719"/>
<accession>A0AB33K719</accession>
<dbReference type="PANTHER" id="PTHR43611:SF3">
    <property type="entry name" value="FLAVIN MONONUCLEOTIDE HYDROLASE 1, CHLOROPLATIC"/>
    <property type="match status" value="1"/>
</dbReference>
<sequence>MTALPYDAVLCDIDGVLRHWPVPGHADLDIRHGLPAGTLAAAAFAPARMHPAITGEITDEQWRSAVAADLAEVCGSPERARAVVTAWSEVVPRVDREVVALLARARRVVTVALLSNATTRLERDLARQGLDVVADAVVNTARIGVAKPDPRAYLLAAERIGVPAHRCLLVDDTPANVTAARALGMTALHYRSAQDLRAALVID</sequence>
<dbReference type="SUPFAM" id="SSF56784">
    <property type="entry name" value="HAD-like"/>
    <property type="match status" value="1"/>
</dbReference>
<dbReference type="NCBIfam" id="TIGR01509">
    <property type="entry name" value="HAD-SF-IA-v3"/>
    <property type="match status" value="1"/>
</dbReference>
<dbReference type="InterPro" id="IPR023214">
    <property type="entry name" value="HAD_sf"/>
</dbReference>
<dbReference type="PRINTS" id="PR00413">
    <property type="entry name" value="HADHALOGNASE"/>
</dbReference>
<dbReference type="InterPro" id="IPR036412">
    <property type="entry name" value="HAD-like_sf"/>
</dbReference>